<dbReference type="OrthoDB" id="100813at2759"/>
<evidence type="ECO:0000313" key="4">
    <source>
        <dbReference type="Proteomes" id="UP001165121"/>
    </source>
</evidence>
<dbReference type="AlphaFoldDB" id="A0A9W6XTV8"/>
<feature type="region of interest" description="Disordered" evidence="1">
    <location>
        <begin position="468"/>
        <end position="509"/>
    </location>
</feature>
<dbReference type="InterPro" id="IPR050863">
    <property type="entry name" value="CenT-Element_Derived"/>
</dbReference>
<gene>
    <name evidence="3" type="ORF">Pfra01_001606000</name>
</gene>
<dbReference type="PANTHER" id="PTHR19303:SF74">
    <property type="entry name" value="POGO TRANSPOSABLE ELEMENT WITH KRAB DOMAIN"/>
    <property type="match status" value="1"/>
</dbReference>
<evidence type="ECO:0000256" key="1">
    <source>
        <dbReference type="SAM" id="MobiDB-lite"/>
    </source>
</evidence>
<feature type="domain" description="DDE-1" evidence="2">
    <location>
        <begin position="125"/>
        <end position="248"/>
    </location>
</feature>
<dbReference type="Proteomes" id="UP001165121">
    <property type="component" value="Unassembled WGS sequence"/>
</dbReference>
<dbReference type="InterPro" id="IPR036397">
    <property type="entry name" value="RNaseH_sf"/>
</dbReference>
<protein>
    <submittedName>
        <fullName evidence="3">Unnamed protein product</fullName>
    </submittedName>
</protein>
<dbReference type="GO" id="GO:0005634">
    <property type="term" value="C:nucleus"/>
    <property type="evidence" value="ECO:0007669"/>
    <property type="project" value="TreeGrafter"/>
</dbReference>
<dbReference type="PANTHER" id="PTHR19303">
    <property type="entry name" value="TRANSPOSON"/>
    <property type="match status" value="1"/>
</dbReference>
<evidence type="ECO:0000259" key="2">
    <source>
        <dbReference type="Pfam" id="PF03184"/>
    </source>
</evidence>
<organism evidence="3 4">
    <name type="scientific">Phytophthora fragariaefolia</name>
    <dbReference type="NCBI Taxonomy" id="1490495"/>
    <lineage>
        <taxon>Eukaryota</taxon>
        <taxon>Sar</taxon>
        <taxon>Stramenopiles</taxon>
        <taxon>Oomycota</taxon>
        <taxon>Peronosporomycetes</taxon>
        <taxon>Peronosporales</taxon>
        <taxon>Peronosporaceae</taxon>
        <taxon>Phytophthora</taxon>
    </lineage>
</organism>
<reference evidence="3" key="1">
    <citation type="submission" date="2023-04" db="EMBL/GenBank/DDBJ databases">
        <title>Phytophthora fragariaefolia NBRC 109709.</title>
        <authorList>
            <person name="Ichikawa N."/>
            <person name="Sato H."/>
            <person name="Tonouchi N."/>
        </authorList>
    </citation>
    <scope>NUCLEOTIDE SEQUENCE</scope>
    <source>
        <strain evidence="3">NBRC 109709</strain>
    </source>
</reference>
<feature type="compositionally biased region" description="Low complexity" evidence="1">
    <location>
        <begin position="471"/>
        <end position="482"/>
    </location>
</feature>
<sequence length="509" mass="56990">MGFCIEDPELRYIIRQCALSNMPAGGVPPGFPNKWWVQRFVKRHKKELSWRKPQILDHKRADHSTEEIVRGYASRLEPVLSGVTAECIWNCDETGACAQETVKTRVLGSRGLAANTRRSHDRDNVTMMGCVNAAGGSIPPMYIFAGEHRKVAWLDEAVSGAVCAMTKSSNVNGNVFLYWLKFFVCKIGDVRPLVLVMDGHFSHLSQPAVAFAIANGVKLFLLPSHTSHFLQPLDVSIFRTFKECFNVTVNAFPRRKGLSDAALPTRDDIPALTRLPILKAFSPKPIRRGFAKPGISPFNVNIMLDMMVGSILAQHTKQLPHYAALETAAFDLQLTDRQRQHLQRQGLNLDALTVVAFNAKNLVIPRVKSRMRGSVVTPSMTEGVLLTGPEMHEALRAHTERKVMQAEDTESNRLRRYTKRLEAEKMKAAARQAAQQELAERRAMYEVDKAARNARQVALRSEAAARKAESKAAAQNAKVALKAAHRKTRRHDTAHDSKAVNQRRKRRVL</sequence>
<dbReference type="EMBL" id="BSXT01001794">
    <property type="protein sequence ID" value="GMF45189.1"/>
    <property type="molecule type" value="Genomic_DNA"/>
</dbReference>
<proteinExistence type="predicted"/>
<evidence type="ECO:0000313" key="3">
    <source>
        <dbReference type="EMBL" id="GMF45189.1"/>
    </source>
</evidence>
<accession>A0A9W6XTV8</accession>
<keyword evidence="4" id="KW-1185">Reference proteome</keyword>
<dbReference type="Gene3D" id="3.30.420.10">
    <property type="entry name" value="Ribonuclease H-like superfamily/Ribonuclease H"/>
    <property type="match status" value="1"/>
</dbReference>
<dbReference type="GO" id="GO:0003677">
    <property type="term" value="F:DNA binding"/>
    <property type="evidence" value="ECO:0007669"/>
    <property type="project" value="TreeGrafter"/>
</dbReference>
<name>A0A9W6XTV8_9STRA</name>
<comment type="caution">
    <text evidence="3">The sequence shown here is derived from an EMBL/GenBank/DDBJ whole genome shotgun (WGS) entry which is preliminary data.</text>
</comment>
<dbReference type="Pfam" id="PF03184">
    <property type="entry name" value="DDE_1"/>
    <property type="match status" value="1"/>
</dbReference>
<dbReference type="InterPro" id="IPR004875">
    <property type="entry name" value="DDE_SF_endonuclease_dom"/>
</dbReference>